<dbReference type="EMBL" id="CP065728">
    <property type="protein sequence ID" value="QPT45443.1"/>
    <property type="molecule type" value="Genomic_DNA"/>
</dbReference>
<evidence type="ECO:0000313" key="3">
    <source>
        <dbReference type="EMBL" id="OBX87843.1"/>
    </source>
</evidence>
<protein>
    <submittedName>
        <fullName evidence="3">Uncharacterized protein</fullName>
    </submittedName>
</protein>
<evidence type="ECO:0000313" key="6">
    <source>
        <dbReference type="Proteomes" id="UP000092575"/>
    </source>
</evidence>
<dbReference type="Proteomes" id="UP000594834">
    <property type="component" value="Chromosome"/>
</dbReference>
<evidence type="ECO:0000313" key="7">
    <source>
        <dbReference type="Proteomes" id="UP000594834"/>
    </source>
</evidence>
<dbReference type="EMBL" id="LXTW01000002">
    <property type="protein sequence ID" value="OBX87843.1"/>
    <property type="molecule type" value="Genomic_DNA"/>
</dbReference>
<reference evidence="4 7" key="2">
    <citation type="submission" date="2020-12" db="EMBL/GenBank/DDBJ databases">
        <title>FDA dAtabase for Regulatory Grade micrObial Sequences (FDA-ARGOS): Supporting development and validation of Infectious Disease Dx tests.</title>
        <authorList>
            <person name="Sproer C."/>
            <person name="Gronow S."/>
            <person name="Severitt S."/>
            <person name="Schroder I."/>
            <person name="Tallon L."/>
            <person name="Sadzewicz L."/>
            <person name="Zhao X."/>
            <person name="Boylan J."/>
            <person name="Ott S."/>
            <person name="Bowen H."/>
            <person name="Vavikolanu K."/>
            <person name="Mehta A."/>
            <person name="Aluvathingal J."/>
            <person name="Nadendla S."/>
            <person name="Lowell S."/>
            <person name="Myers T."/>
            <person name="Yan Y."/>
            <person name="Sichtig H."/>
        </authorList>
    </citation>
    <scope>NUCLEOTIDE SEQUENCE [LARGE SCALE GENOMIC DNA]</scope>
    <source>
        <strain evidence="4 7">FDAARGOS_869</strain>
    </source>
</reference>
<evidence type="ECO:0000313" key="4">
    <source>
        <dbReference type="EMBL" id="QPT45443.1"/>
    </source>
</evidence>
<evidence type="ECO:0000313" key="2">
    <source>
        <dbReference type="EMBL" id="OBX83144.1"/>
    </source>
</evidence>
<reference evidence="3 6" key="1">
    <citation type="submission" date="2016-05" db="EMBL/GenBank/DDBJ databases">
        <title>Draft genome sequence of Moraxella nonliquefaciens CCUG 348T.</title>
        <authorList>
            <person name="Salva-Serra F."/>
            <person name="Engstrom-Jakobsson H."/>
            <person name="Thorell K."/>
            <person name="Gonzales-Siles L."/>
            <person name="Karlsson R."/>
            <person name="Boulund F."/>
            <person name="Engstrand L."/>
            <person name="Kristiansson E."/>
            <person name="Moore E."/>
        </authorList>
    </citation>
    <scope>NUCLEOTIDE SEQUENCE [LARGE SCALE GENOMIC DNA]</scope>
    <source>
        <strain evidence="3 6">CCUG 348</strain>
    </source>
</reference>
<dbReference type="EMBL" id="LXTW01000032">
    <property type="protein sequence ID" value="OBX83144.1"/>
    <property type="molecule type" value="Genomic_DNA"/>
</dbReference>
<gene>
    <name evidence="2" type="ORF">A7456_03535</name>
    <name evidence="3" type="ORF">A7456_07310</name>
    <name evidence="4" type="ORF">I6G26_05570</name>
    <name evidence="5" type="ORF">I6G26_05915</name>
</gene>
<evidence type="ECO:0000313" key="5">
    <source>
        <dbReference type="EMBL" id="QPT45509.1"/>
    </source>
</evidence>
<name>A0A1B8QSN8_MORNO</name>
<dbReference type="RefSeq" id="WP_067006669.1">
    <property type="nucleotide sequence ID" value="NZ_CP065728.1"/>
</dbReference>
<sequence length="68" mass="7692">MKVKKYVSTVVLQAPRKIVKSRVNKKDGARIVLGIFLIKLTSAMMRFGKNTRKANKPTNNLPLSTTYQ</sequence>
<organism evidence="3 6">
    <name type="scientific">Moraxella nonliquefaciens</name>
    <dbReference type="NCBI Taxonomy" id="478"/>
    <lineage>
        <taxon>Bacteria</taxon>
        <taxon>Pseudomonadati</taxon>
        <taxon>Pseudomonadota</taxon>
        <taxon>Gammaproteobacteria</taxon>
        <taxon>Moraxellales</taxon>
        <taxon>Moraxellaceae</taxon>
        <taxon>Moraxella</taxon>
    </lineage>
</organism>
<keyword evidence="7" id="KW-1185">Reference proteome</keyword>
<dbReference type="Proteomes" id="UP000092575">
    <property type="component" value="Unassembled WGS sequence"/>
</dbReference>
<feature type="compositionally biased region" description="Polar residues" evidence="1">
    <location>
        <begin position="56"/>
        <end position="68"/>
    </location>
</feature>
<dbReference type="EMBL" id="CP065728">
    <property type="protein sequence ID" value="QPT45509.1"/>
    <property type="molecule type" value="Genomic_DNA"/>
</dbReference>
<dbReference type="AlphaFoldDB" id="A0A1B8QSN8"/>
<feature type="region of interest" description="Disordered" evidence="1">
    <location>
        <begin position="49"/>
        <end position="68"/>
    </location>
</feature>
<proteinExistence type="predicted"/>
<evidence type="ECO:0000256" key="1">
    <source>
        <dbReference type="SAM" id="MobiDB-lite"/>
    </source>
</evidence>
<accession>A0A1B8QSN8</accession>
<dbReference type="STRING" id="478.A7456_03535"/>